<dbReference type="CDD" id="cd06588">
    <property type="entry name" value="PhnB_like"/>
    <property type="match status" value="1"/>
</dbReference>
<name>Q1II44_KORVE</name>
<reference evidence="2 3" key="1">
    <citation type="journal article" date="2009" name="Appl. Environ. Microbiol.">
        <title>Three genomes from the phylum Acidobacteria provide insight into the lifestyles of these microorganisms in soils.</title>
        <authorList>
            <person name="Ward N.L."/>
            <person name="Challacombe J.F."/>
            <person name="Janssen P.H."/>
            <person name="Henrissat B."/>
            <person name="Coutinho P.M."/>
            <person name="Wu M."/>
            <person name="Xie G."/>
            <person name="Haft D.H."/>
            <person name="Sait M."/>
            <person name="Badger J."/>
            <person name="Barabote R.D."/>
            <person name="Bradley B."/>
            <person name="Brettin T.S."/>
            <person name="Brinkac L.M."/>
            <person name="Bruce D."/>
            <person name="Creasy T."/>
            <person name="Daugherty S.C."/>
            <person name="Davidsen T.M."/>
            <person name="DeBoy R.T."/>
            <person name="Detter J.C."/>
            <person name="Dodson R.J."/>
            <person name="Durkin A.S."/>
            <person name="Ganapathy A."/>
            <person name="Gwinn-Giglio M."/>
            <person name="Han C.S."/>
            <person name="Khouri H."/>
            <person name="Kiss H."/>
            <person name="Kothari S.P."/>
            <person name="Madupu R."/>
            <person name="Nelson K.E."/>
            <person name="Nelson W.C."/>
            <person name="Paulsen I."/>
            <person name="Penn K."/>
            <person name="Ren Q."/>
            <person name="Rosovitz M.J."/>
            <person name="Selengut J.D."/>
            <person name="Shrivastava S."/>
            <person name="Sullivan S.A."/>
            <person name="Tapia R."/>
            <person name="Thompson L.S."/>
            <person name="Watkins K.L."/>
            <person name="Yang Q."/>
            <person name="Yu C."/>
            <person name="Zafar N."/>
            <person name="Zhou L."/>
            <person name="Kuske C.R."/>
        </authorList>
    </citation>
    <scope>NUCLEOTIDE SEQUENCE [LARGE SCALE GENOMIC DNA]</scope>
    <source>
        <strain evidence="2 3">Ellin345</strain>
    </source>
</reference>
<dbReference type="RefSeq" id="WP_011525253.1">
    <property type="nucleotide sequence ID" value="NC_008009.1"/>
</dbReference>
<dbReference type="AlphaFoldDB" id="Q1II44"/>
<dbReference type="STRING" id="204669.Acid345_4456"/>
<dbReference type="Pfam" id="PF00903">
    <property type="entry name" value="Glyoxalase"/>
    <property type="match status" value="1"/>
</dbReference>
<dbReference type="OrthoDB" id="9795306at2"/>
<dbReference type="SUPFAM" id="SSF54593">
    <property type="entry name" value="Glyoxalase/Bleomycin resistance protein/Dihydroxybiphenyl dioxygenase"/>
    <property type="match status" value="1"/>
</dbReference>
<dbReference type="EMBL" id="CP000360">
    <property type="protein sequence ID" value="ABF43456.1"/>
    <property type="molecule type" value="Genomic_DNA"/>
</dbReference>
<keyword evidence="3" id="KW-1185">Reference proteome</keyword>
<dbReference type="EnsemblBacteria" id="ABF43456">
    <property type="protein sequence ID" value="ABF43456"/>
    <property type="gene ID" value="Acid345_4456"/>
</dbReference>
<dbReference type="Gene3D" id="3.10.180.10">
    <property type="entry name" value="2,3-Dihydroxybiphenyl 1,2-Dioxygenase, domain 1"/>
    <property type="match status" value="1"/>
</dbReference>
<evidence type="ECO:0000313" key="3">
    <source>
        <dbReference type="Proteomes" id="UP000002432"/>
    </source>
</evidence>
<dbReference type="InterPro" id="IPR004360">
    <property type="entry name" value="Glyas_Fos-R_dOase_dom"/>
</dbReference>
<accession>Q1II44</accession>
<dbReference type="InterPro" id="IPR029068">
    <property type="entry name" value="Glyas_Bleomycin-R_OHBP_Dase"/>
</dbReference>
<evidence type="ECO:0000313" key="2">
    <source>
        <dbReference type="EMBL" id="ABF43456.1"/>
    </source>
</evidence>
<protein>
    <submittedName>
        <fullName evidence="2">Glyoxalase/bleomycin resistance protein/dioxygenase</fullName>
    </submittedName>
</protein>
<dbReference type="PANTHER" id="PTHR33990:SF1">
    <property type="entry name" value="PROTEIN YJDN"/>
    <property type="match status" value="1"/>
</dbReference>
<dbReference type="InterPro" id="IPR028973">
    <property type="entry name" value="PhnB-like"/>
</dbReference>
<evidence type="ECO:0000259" key="1">
    <source>
        <dbReference type="Pfam" id="PF00903"/>
    </source>
</evidence>
<dbReference type="eggNOG" id="COG2764">
    <property type="taxonomic scope" value="Bacteria"/>
</dbReference>
<dbReference type="Proteomes" id="UP000002432">
    <property type="component" value="Chromosome"/>
</dbReference>
<gene>
    <name evidence="2" type="ordered locus">Acid345_4456</name>
</gene>
<dbReference type="PANTHER" id="PTHR33990">
    <property type="entry name" value="PROTEIN YJDN-RELATED"/>
    <property type="match status" value="1"/>
</dbReference>
<dbReference type="HOGENOM" id="CLU_046006_17_1_0"/>
<dbReference type="KEGG" id="aba:Acid345_4456"/>
<feature type="domain" description="Glyoxalase/fosfomycin resistance/dioxygenase" evidence="1">
    <location>
        <begin position="4"/>
        <end position="129"/>
    </location>
</feature>
<proteinExistence type="predicted"/>
<organism evidence="2 3">
    <name type="scientific">Koribacter versatilis (strain Ellin345)</name>
    <dbReference type="NCBI Taxonomy" id="204669"/>
    <lineage>
        <taxon>Bacteria</taxon>
        <taxon>Pseudomonadati</taxon>
        <taxon>Acidobacteriota</taxon>
        <taxon>Terriglobia</taxon>
        <taxon>Terriglobales</taxon>
        <taxon>Candidatus Korobacteraceae</taxon>
        <taxon>Candidatus Korobacter</taxon>
    </lineage>
</organism>
<sequence>MKAINVYLVFDGNCGEAMEYYHKALGGEIFKMKFSDAPGGAPPGAGDRYVHIAIKNGNVLLMASDNMPGMPFTQGTNYSVCISCDSNDEVDKLFKHLSVGGHVHMPPGEQFWAHRFAGFTDKFGINWMLNHEKPMQG</sequence>